<feature type="transmembrane region" description="Helical" evidence="11">
    <location>
        <begin position="21"/>
        <end position="41"/>
    </location>
</feature>
<protein>
    <recommendedName>
        <fullName evidence="12">Peptidase M48 domain-containing protein</fullName>
    </recommendedName>
</protein>
<keyword evidence="14" id="KW-1185">Reference proteome</keyword>
<dbReference type="Proteomes" id="UP001144471">
    <property type="component" value="Unassembled WGS sequence"/>
</dbReference>
<dbReference type="AlphaFoldDB" id="A0A9W6GNK9"/>
<evidence type="ECO:0000256" key="7">
    <source>
        <dbReference type="ARBA" id="ARBA00022989"/>
    </source>
</evidence>
<dbReference type="PANTHER" id="PTHR43221">
    <property type="entry name" value="PROTEASE HTPX"/>
    <property type="match status" value="1"/>
</dbReference>
<evidence type="ECO:0000256" key="1">
    <source>
        <dbReference type="ARBA" id="ARBA00022475"/>
    </source>
</evidence>
<evidence type="ECO:0000313" key="14">
    <source>
        <dbReference type="Proteomes" id="UP001144471"/>
    </source>
</evidence>
<reference evidence="13" key="1">
    <citation type="submission" date="2022-12" db="EMBL/GenBank/DDBJ databases">
        <title>Reference genome sequencing for broad-spectrum identification of bacterial and archaeal isolates by mass spectrometry.</title>
        <authorList>
            <person name="Sekiguchi Y."/>
            <person name="Tourlousse D.M."/>
        </authorList>
    </citation>
    <scope>NUCLEOTIDE SEQUENCE</scope>
    <source>
        <strain evidence="13">10succ1</strain>
    </source>
</reference>
<evidence type="ECO:0000313" key="13">
    <source>
        <dbReference type="EMBL" id="GLI57104.1"/>
    </source>
</evidence>
<feature type="transmembrane region" description="Helical" evidence="11">
    <location>
        <begin position="47"/>
        <end position="70"/>
    </location>
</feature>
<evidence type="ECO:0000256" key="11">
    <source>
        <dbReference type="SAM" id="Phobius"/>
    </source>
</evidence>
<accession>A0A9W6GNK9</accession>
<feature type="domain" description="Peptidase M48" evidence="12">
    <location>
        <begin position="245"/>
        <end position="323"/>
    </location>
</feature>
<keyword evidence="5 10" id="KW-0378">Hydrolase</keyword>
<organism evidence="13 14">
    <name type="scientific">Propionigenium maris DSM 9537</name>
    <dbReference type="NCBI Taxonomy" id="1123000"/>
    <lineage>
        <taxon>Bacteria</taxon>
        <taxon>Fusobacteriati</taxon>
        <taxon>Fusobacteriota</taxon>
        <taxon>Fusobacteriia</taxon>
        <taxon>Fusobacteriales</taxon>
        <taxon>Fusobacteriaceae</taxon>
        <taxon>Propionigenium</taxon>
    </lineage>
</organism>
<evidence type="ECO:0000256" key="6">
    <source>
        <dbReference type="ARBA" id="ARBA00022833"/>
    </source>
</evidence>
<keyword evidence="7 11" id="KW-1133">Transmembrane helix</keyword>
<feature type="domain" description="Peptidase M48" evidence="12">
    <location>
        <begin position="177"/>
        <end position="234"/>
    </location>
</feature>
<dbReference type="GO" id="GO:0046872">
    <property type="term" value="F:metal ion binding"/>
    <property type="evidence" value="ECO:0007669"/>
    <property type="project" value="UniProtKB-KW"/>
</dbReference>
<feature type="transmembrane region" description="Helical" evidence="11">
    <location>
        <begin position="106"/>
        <end position="137"/>
    </location>
</feature>
<evidence type="ECO:0000259" key="12">
    <source>
        <dbReference type="Pfam" id="PF01435"/>
    </source>
</evidence>
<sequence length="345" mass="38555">MLMNIFNHFRLTGRLVLDKRVNKWLKIFLIFIPLAYLLLPFPPDDFLPIVGLLDDLLLLGVTSILFVTMCPEAVVREHKLIITGNLPLGRPVKLEEYRCETENRDLALGFVCGIGILILGGFLAGVFLLLFFGIGYLTANMRRDQILASAVRIGPHQRPILYEDLAEVQKLLPPVRVSLFVIQDPQMNAYTFGYDEPYTIVLTSSLVEKLTKEEIRAVIGHEMGHILFGHVRIISIAGTQFGVGRLLFYKWSRSCEYSADAAALIASRGSHLPLTSSLLKLTWGLTDSVDVEEFLTQLEENPEASGLEILSTHPFVGNRIKNLISLSKKMEVIERKGGPEGPPDS</sequence>
<dbReference type="Gene3D" id="3.30.2010.10">
    <property type="entry name" value="Metalloproteases ('zincins'), catalytic domain"/>
    <property type="match status" value="1"/>
</dbReference>
<evidence type="ECO:0000256" key="9">
    <source>
        <dbReference type="ARBA" id="ARBA00023136"/>
    </source>
</evidence>
<evidence type="ECO:0000256" key="8">
    <source>
        <dbReference type="ARBA" id="ARBA00023049"/>
    </source>
</evidence>
<keyword evidence="1" id="KW-1003">Cell membrane</keyword>
<evidence type="ECO:0000256" key="2">
    <source>
        <dbReference type="ARBA" id="ARBA00022670"/>
    </source>
</evidence>
<dbReference type="CDD" id="cd07325">
    <property type="entry name" value="M48_Ste24p_like"/>
    <property type="match status" value="1"/>
</dbReference>
<gene>
    <name evidence="13" type="ORF">PM10SUCC1_26180</name>
</gene>
<keyword evidence="6 10" id="KW-0862">Zinc</keyword>
<dbReference type="GO" id="GO:0006508">
    <property type="term" value="P:proteolysis"/>
    <property type="evidence" value="ECO:0007669"/>
    <property type="project" value="UniProtKB-KW"/>
</dbReference>
<keyword evidence="2 10" id="KW-0645">Protease</keyword>
<keyword evidence="3 11" id="KW-0812">Transmembrane</keyword>
<dbReference type="PANTHER" id="PTHR43221:SF3">
    <property type="entry name" value="SLL1280 PROTEIN"/>
    <property type="match status" value="1"/>
</dbReference>
<dbReference type="EMBL" id="BSDY01000013">
    <property type="protein sequence ID" value="GLI57104.1"/>
    <property type="molecule type" value="Genomic_DNA"/>
</dbReference>
<comment type="cofactor">
    <cofactor evidence="10">
        <name>Zn(2+)</name>
        <dbReference type="ChEBI" id="CHEBI:29105"/>
    </cofactor>
    <text evidence="10">Binds 1 zinc ion per subunit.</text>
</comment>
<keyword evidence="8 10" id="KW-0482">Metalloprotease</keyword>
<keyword evidence="9 11" id="KW-0472">Membrane</keyword>
<proteinExistence type="inferred from homology"/>
<dbReference type="Pfam" id="PF01435">
    <property type="entry name" value="Peptidase_M48"/>
    <property type="match status" value="2"/>
</dbReference>
<evidence type="ECO:0000256" key="4">
    <source>
        <dbReference type="ARBA" id="ARBA00022723"/>
    </source>
</evidence>
<dbReference type="InterPro" id="IPR050083">
    <property type="entry name" value="HtpX_protease"/>
</dbReference>
<comment type="similarity">
    <text evidence="10">Belongs to the peptidase M48 family.</text>
</comment>
<dbReference type="InterPro" id="IPR001915">
    <property type="entry name" value="Peptidase_M48"/>
</dbReference>
<evidence type="ECO:0000256" key="5">
    <source>
        <dbReference type="ARBA" id="ARBA00022801"/>
    </source>
</evidence>
<dbReference type="GO" id="GO:0004222">
    <property type="term" value="F:metalloendopeptidase activity"/>
    <property type="evidence" value="ECO:0007669"/>
    <property type="project" value="InterPro"/>
</dbReference>
<dbReference type="RefSeq" id="WP_281836566.1">
    <property type="nucleotide sequence ID" value="NZ_BSDY01000013.1"/>
</dbReference>
<comment type="caution">
    <text evidence="13">The sequence shown here is derived from an EMBL/GenBank/DDBJ whole genome shotgun (WGS) entry which is preliminary data.</text>
</comment>
<evidence type="ECO:0000256" key="3">
    <source>
        <dbReference type="ARBA" id="ARBA00022692"/>
    </source>
</evidence>
<evidence type="ECO:0000256" key="10">
    <source>
        <dbReference type="RuleBase" id="RU003983"/>
    </source>
</evidence>
<keyword evidence="4" id="KW-0479">Metal-binding</keyword>
<name>A0A9W6GNK9_9FUSO</name>